<organism evidence="1">
    <name type="scientific">Anguilla anguilla</name>
    <name type="common">European freshwater eel</name>
    <name type="synonym">Muraena anguilla</name>
    <dbReference type="NCBI Taxonomy" id="7936"/>
    <lineage>
        <taxon>Eukaryota</taxon>
        <taxon>Metazoa</taxon>
        <taxon>Chordata</taxon>
        <taxon>Craniata</taxon>
        <taxon>Vertebrata</taxon>
        <taxon>Euteleostomi</taxon>
        <taxon>Actinopterygii</taxon>
        <taxon>Neopterygii</taxon>
        <taxon>Teleostei</taxon>
        <taxon>Anguilliformes</taxon>
        <taxon>Anguillidae</taxon>
        <taxon>Anguilla</taxon>
    </lineage>
</organism>
<name>A0A0E9W1S1_ANGAN</name>
<evidence type="ECO:0000313" key="1">
    <source>
        <dbReference type="EMBL" id="JAH84256.1"/>
    </source>
</evidence>
<reference evidence="1" key="2">
    <citation type="journal article" date="2015" name="Fish Shellfish Immunol.">
        <title>Early steps in the European eel (Anguilla anguilla)-Vibrio vulnificus interaction in the gills: Role of the RtxA13 toxin.</title>
        <authorList>
            <person name="Callol A."/>
            <person name="Pajuelo D."/>
            <person name="Ebbesson L."/>
            <person name="Teles M."/>
            <person name="MacKenzie S."/>
            <person name="Amaro C."/>
        </authorList>
    </citation>
    <scope>NUCLEOTIDE SEQUENCE</scope>
</reference>
<sequence length="21" mass="2323">MQGNKNYPLALVEVSGDVQIF</sequence>
<accession>A0A0E9W1S1</accession>
<dbReference type="AlphaFoldDB" id="A0A0E9W1S1"/>
<proteinExistence type="predicted"/>
<reference evidence="1" key="1">
    <citation type="submission" date="2014-11" db="EMBL/GenBank/DDBJ databases">
        <authorList>
            <person name="Amaro Gonzalez C."/>
        </authorList>
    </citation>
    <scope>NUCLEOTIDE SEQUENCE</scope>
</reference>
<protein>
    <submittedName>
        <fullName evidence="1">Uncharacterized protein</fullName>
    </submittedName>
</protein>
<dbReference type="EMBL" id="GBXM01024321">
    <property type="protein sequence ID" value="JAH84256.1"/>
    <property type="molecule type" value="Transcribed_RNA"/>
</dbReference>